<organism evidence="2 3">
    <name type="scientific">Periplaneta americana</name>
    <name type="common">American cockroach</name>
    <name type="synonym">Blatta americana</name>
    <dbReference type="NCBI Taxonomy" id="6978"/>
    <lineage>
        <taxon>Eukaryota</taxon>
        <taxon>Metazoa</taxon>
        <taxon>Ecdysozoa</taxon>
        <taxon>Arthropoda</taxon>
        <taxon>Hexapoda</taxon>
        <taxon>Insecta</taxon>
        <taxon>Pterygota</taxon>
        <taxon>Neoptera</taxon>
        <taxon>Polyneoptera</taxon>
        <taxon>Dictyoptera</taxon>
        <taxon>Blattodea</taxon>
        <taxon>Blattoidea</taxon>
        <taxon>Blattidae</taxon>
        <taxon>Blattinae</taxon>
        <taxon>Periplaneta</taxon>
    </lineage>
</organism>
<accession>A0ABQ8S7L4</accession>
<evidence type="ECO:0000313" key="2">
    <source>
        <dbReference type="EMBL" id="KAJ4429886.1"/>
    </source>
</evidence>
<dbReference type="EMBL" id="JAJSOF020000033">
    <property type="protein sequence ID" value="KAJ4429886.1"/>
    <property type="molecule type" value="Genomic_DNA"/>
</dbReference>
<name>A0ABQ8S7L4_PERAM</name>
<protein>
    <submittedName>
        <fullName evidence="2">Uncharacterized protein</fullName>
    </submittedName>
</protein>
<feature type="region of interest" description="Disordered" evidence="1">
    <location>
        <begin position="1"/>
        <end position="154"/>
    </location>
</feature>
<feature type="compositionally biased region" description="Basic and acidic residues" evidence="1">
    <location>
        <begin position="141"/>
        <end position="153"/>
    </location>
</feature>
<sequence>MRKLHEMAALRVQRAHERRVRHGEEKKLQSHMVMFRLQTENTEDSRNRKQAHRKTESPNGSHLQRPSVIKQKAPNPPTKQGDEGVSEDTSQNETTEPVDERKEERIEVEDEHSSSEIQANEESPEEERGTWVEVAKRKKPRENTRITGTRDPENIPIRAADKTAWLYVGRLHQSVEKEGLIKYLE</sequence>
<evidence type="ECO:0000313" key="3">
    <source>
        <dbReference type="Proteomes" id="UP001148838"/>
    </source>
</evidence>
<keyword evidence="3" id="KW-1185">Reference proteome</keyword>
<evidence type="ECO:0000256" key="1">
    <source>
        <dbReference type="SAM" id="MobiDB-lite"/>
    </source>
</evidence>
<gene>
    <name evidence="2" type="ORF">ANN_22090</name>
</gene>
<reference evidence="2 3" key="1">
    <citation type="journal article" date="2022" name="Allergy">
        <title>Genome assembly and annotation of Periplaneta americana reveal a comprehensive cockroach allergen profile.</title>
        <authorList>
            <person name="Wang L."/>
            <person name="Xiong Q."/>
            <person name="Saelim N."/>
            <person name="Wang L."/>
            <person name="Nong W."/>
            <person name="Wan A.T."/>
            <person name="Shi M."/>
            <person name="Liu X."/>
            <person name="Cao Q."/>
            <person name="Hui J.H.L."/>
            <person name="Sookrung N."/>
            <person name="Leung T.F."/>
            <person name="Tungtrongchitr A."/>
            <person name="Tsui S.K.W."/>
        </authorList>
    </citation>
    <scope>NUCLEOTIDE SEQUENCE [LARGE SCALE GENOMIC DNA]</scope>
    <source>
        <strain evidence="2">PWHHKU_190912</strain>
    </source>
</reference>
<proteinExistence type="predicted"/>
<comment type="caution">
    <text evidence="2">The sequence shown here is derived from an EMBL/GenBank/DDBJ whole genome shotgun (WGS) entry which is preliminary data.</text>
</comment>
<dbReference type="Proteomes" id="UP001148838">
    <property type="component" value="Unassembled WGS sequence"/>
</dbReference>